<dbReference type="AlphaFoldDB" id="H2C7L8"/>
<evidence type="ECO:0000313" key="1">
    <source>
        <dbReference type="EMBL" id="EHP68144.1"/>
    </source>
</evidence>
<sequence>MRVDYVVRAIAELLNDGELVYVGLNSGPAILGAFMARDLMKKDIDIVGVAEAFNPKSITLSPSTGDPFFLEGSPVMITVDSFDLAQKGELDVMFLGPAQIDEETNVNLTAIGDYERPKVKLPGGAATAYLMPLVKKMILWNLKHSKRSFVKRVDFVTGSARLSRNSVYVVSDMAVMRYDRSERRWKVIGLYPWSTLDEVKERTEFGVEEENPRVISITEEEKRFIEKLDPYELRSALELP</sequence>
<dbReference type="InterPro" id="IPR004165">
    <property type="entry name" value="CoA_trans_fam_I"/>
</dbReference>
<reference evidence="1 2" key="1">
    <citation type="submission" date="2012-01" db="EMBL/GenBank/DDBJ databases">
        <title>Improved High-Quality Draft sequence of Metallosphaera yellowstonensis MK1.</title>
        <authorList>
            <consortium name="US DOE Joint Genome Institute"/>
            <person name="Lucas S."/>
            <person name="Han J."/>
            <person name="Cheng J.-F."/>
            <person name="Goodwin L."/>
            <person name="Pitluck S."/>
            <person name="Peters L."/>
            <person name="Teshima H."/>
            <person name="Detter J.C."/>
            <person name="Han C."/>
            <person name="Tapia R."/>
            <person name="Land M."/>
            <person name="Hauser L."/>
            <person name="Kyrpides N."/>
            <person name="Kozubal M."/>
            <person name="Macur R.E."/>
            <person name="Jay Z."/>
            <person name="Inskeep W."/>
            <person name="Woyke T."/>
        </authorList>
    </citation>
    <scope>NUCLEOTIDE SEQUENCE [LARGE SCALE GENOMIC DNA]</scope>
    <source>
        <strain evidence="1 2">MK1</strain>
    </source>
</reference>
<dbReference type="STRING" id="671065.MetMK1DRAFT_00025670"/>
<protein>
    <submittedName>
        <fullName evidence="1">Acyl CoA:acetate/3-ketoacid CoA transferase, beta subunit</fullName>
    </submittedName>
</protein>
<dbReference type="eggNOG" id="arCOG05316">
    <property type="taxonomic scope" value="Archaea"/>
</dbReference>
<dbReference type="PANTHER" id="PTHR43293:SF3">
    <property type="entry name" value="CHOLESTEROL RING-CLEAVING HYDROLASE IPDB SUBUNIT"/>
    <property type="match status" value="1"/>
</dbReference>
<dbReference type="GO" id="GO:0008410">
    <property type="term" value="F:CoA-transferase activity"/>
    <property type="evidence" value="ECO:0007669"/>
    <property type="project" value="InterPro"/>
</dbReference>
<organism evidence="1 2">
    <name type="scientific">Metallosphaera yellowstonensis MK1</name>
    <dbReference type="NCBI Taxonomy" id="671065"/>
    <lineage>
        <taxon>Archaea</taxon>
        <taxon>Thermoproteota</taxon>
        <taxon>Thermoprotei</taxon>
        <taxon>Sulfolobales</taxon>
        <taxon>Sulfolobaceae</taxon>
        <taxon>Metallosphaera</taxon>
    </lineage>
</organism>
<dbReference type="SMART" id="SM00882">
    <property type="entry name" value="CoA_trans"/>
    <property type="match status" value="1"/>
</dbReference>
<dbReference type="InterPro" id="IPR037171">
    <property type="entry name" value="NagB/RpiA_transferase-like"/>
</dbReference>
<dbReference type="Proteomes" id="UP000003980">
    <property type="component" value="Unassembled WGS sequence"/>
</dbReference>
<keyword evidence="1" id="KW-0808">Transferase</keyword>
<dbReference type="OrthoDB" id="9252at2157"/>
<accession>H2C7L8</accession>
<evidence type="ECO:0000313" key="2">
    <source>
        <dbReference type="Proteomes" id="UP000003980"/>
    </source>
</evidence>
<dbReference type="PANTHER" id="PTHR43293">
    <property type="entry name" value="ACETATE COA-TRANSFERASE YDIF"/>
    <property type="match status" value="1"/>
</dbReference>
<keyword evidence="2" id="KW-1185">Reference proteome</keyword>
<dbReference type="RefSeq" id="WP_009074277.1">
    <property type="nucleotide sequence ID" value="NZ_JH597770.1"/>
</dbReference>
<dbReference type="Gene3D" id="3.40.1080.10">
    <property type="entry name" value="Glutaconate Coenzyme A-transferase"/>
    <property type="match status" value="1"/>
</dbReference>
<dbReference type="Pfam" id="PF01144">
    <property type="entry name" value="CoA_trans"/>
    <property type="match status" value="1"/>
</dbReference>
<dbReference type="SUPFAM" id="SSF100950">
    <property type="entry name" value="NagB/RpiA/CoA transferase-like"/>
    <property type="match status" value="1"/>
</dbReference>
<dbReference type="EMBL" id="JH597770">
    <property type="protein sequence ID" value="EHP68144.1"/>
    <property type="molecule type" value="Genomic_DNA"/>
</dbReference>
<name>H2C7L8_9CREN</name>
<proteinExistence type="predicted"/>
<gene>
    <name evidence="1" type="ORF">MetMK1DRAFT_00025670</name>
</gene>
<dbReference type="HOGENOM" id="CLU_069088_0_0_2"/>